<proteinExistence type="predicted"/>
<protein>
    <recommendedName>
        <fullName evidence="1">Condensation domain-containing protein</fullName>
    </recommendedName>
</protein>
<dbReference type="GO" id="GO:0044550">
    <property type="term" value="P:secondary metabolite biosynthetic process"/>
    <property type="evidence" value="ECO:0007669"/>
    <property type="project" value="TreeGrafter"/>
</dbReference>
<gene>
    <name evidence="2" type="ORF">B0T25DRAFT_528406</name>
</gene>
<feature type="domain" description="Condensation" evidence="1">
    <location>
        <begin position="14"/>
        <end position="87"/>
    </location>
</feature>
<dbReference type="Gene3D" id="3.30.559.30">
    <property type="entry name" value="Nonribosomal peptide synthetase, condensation domain"/>
    <property type="match status" value="1"/>
</dbReference>
<dbReference type="Proteomes" id="UP001275084">
    <property type="component" value="Unassembled WGS sequence"/>
</dbReference>
<sequence length="99" mass="10813">MSERHGASHSRARFRHGRTRTHRSYQVTMATLFSAAWGVALTRVIGMWDIFFGRAVSGRASTSAAMDCEAVVGPCLNLVPARMHFPDGKLDGADPPMPL</sequence>
<dbReference type="PANTHER" id="PTHR45527">
    <property type="entry name" value="NONRIBOSOMAL PEPTIDE SYNTHETASE"/>
    <property type="match status" value="1"/>
</dbReference>
<name>A0AAJ0HVP3_9PEZI</name>
<dbReference type="Pfam" id="PF00668">
    <property type="entry name" value="Condensation"/>
    <property type="match status" value="1"/>
</dbReference>
<organism evidence="2 3">
    <name type="scientific">Lasiosphaeria hispida</name>
    <dbReference type="NCBI Taxonomy" id="260671"/>
    <lineage>
        <taxon>Eukaryota</taxon>
        <taxon>Fungi</taxon>
        <taxon>Dikarya</taxon>
        <taxon>Ascomycota</taxon>
        <taxon>Pezizomycotina</taxon>
        <taxon>Sordariomycetes</taxon>
        <taxon>Sordariomycetidae</taxon>
        <taxon>Sordariales</taxon>
        <taxon>Lasiosphaeriaceae</taxon>
        <taxon>Lasiosphaeria</taxon>
    </lineage>
</organism>
<dbReference type="AlphaFoldDB" id="A0AAJ0HVP3"/>
<dbReference type="EMBL" id="JAUIQD010000001">
    <property type="protein sequence ID" value="KAK3363755.1"/>
    <property type="molecule type" value="Genomic_DNA"/>
</dbReference>
<comment type="caution">
    <text evidence="2">The sequence shown here is derived from an EMBL/GenBank/DDBJ whole genome shotgun (WGS) entry which is preliminary data.</text>
</comment>
<dbReference type="GO" id="GO:0043041">
    <property type="term" value="P:amino acid activation for nonribosomal peptide biosynthetic process"/>
    <property type="evidence" value="ECO:0007669"/>
    <property type="project" value="TreeGrafter"/>
</dbReference>
<evidence type="ECO:0000313" key="3">
    <source>
        <dbReference type="Proteomes" id="UP001275084"/>
    </source>
</evidence>
<accession>A0AAJ0HVP3</accession>
<dbReference type="InterPro" id="IPR001242">
    <property type="entry name" value="Condensation_dom"/>
</dbReference>
<dbReference type="PANTHER" id="PTHR45527:SF1">
    <property type="entry name" value="FATTY ACID SYNTHASE"/>
    <property type="match status" value="1"/>
</dbReference>
<reference evidence="2" key="1">
    <citation type="journal article" date="2023" name="Mol. Phylogenet. Evol.">
        <title>Genome-scale phylogeny and comparative genomics of the fungal order Sordariales.</title>
        <authorList>
            <person name="Hensen N."/>
            <person name="Bonometti L."/>
            <person name="Westerberg I."/>
            <person name="Brannstrom I.O."/>
            <person name="Guillou S."/>
            <person name="Cros-Aarteil S."/>
            <person name="Calhoun S."/>
            <person name="Haridas S."/>
            <person name="Kuo A."/>
            <person name="Mondo S."/>
            <person name="Pangilinan J."/>
            <person name="Riley R."/>
            <person name="LaButti K."/>
            <person name="Andreopoulos B."/>
            <person name="Lipzen A."/>
            <person name="Chen C."/>
            <person name="Yan M."/>
            <person name="Daum C."/>
            <person name="Ng V."/>
            <person name="Clum A."/>
            <person name="Steindorff A."/>
            <person name="Ohm R.A."/>
            <person name="Martin F."/>
            <person name="Silar P."/>
            <person name="Natvig D.O."/>
            <person name="Lalanne C."/>
            <person name="Gautier V."/>
            <person name="Ament-Velasquez S.L."/>
            <person name="Kruys A."/>
            <person name="Hutchinson M.I."/>
            <person name="Powell A.J."/>
            <person name="Barry K."/>
            <person name="Miller A.N."/>
            <person name="Grigoriev I.V."/>
            <person name="Debuchy R."/>
            <person name="Gladieux P."/>
            <person name="Hiltunen Thoren M."/>
            <person name="Johannesson H."/>
        </authorList>
    </citation>
    <scope>NUCLEOTIDE SEQUENCE</scope>
    <source>
        <strain evidence="2">CBS 955.72</strain>
    </source>
</reference>
<dbReference type="SUPFAM" id="SSF52777">
    <property type="entry name" value="CoA-dependent acyltransferases"/>
    <property type="match status" value="1"/>
</dbReference>
<evidence type="ECO:0000313" key="2">
    <source>
        <dbReference type="EMBL" id="KAK3363755.1"/>
    </source>
</evidence>
<dbReference type="GO" id="GO:0003824">
    <property type="term" value="F:catalytic activity"/>
    <property type="evidence" value="ECO:0007669"/>
    <property type="project" value="InterPro"/>
</dbReference>
<dbReference type="GO" id="GO:0031177">
    <property type="term" value="F:phosphopantetheine binding"/>
    <property type="evidence" value="ECO:0007669"/>
    <property type="project" value="TreeGrafter"/>
</dbReference>
<reference evidence="2" key="2">
    <citation type="submission" date="2023-06" db="EMBL/GenBank/DDBJ databases">
        <authorList>
            <consortium name="Lawrence Berkeley National Laboratory"/>
            <person name="Haridas S."/>
            <person name="Hensen N."/>
            <person name="Bonometti L."/>
            <person name="Westerberg I."/>
            <person name="Brannstrom I.O."/>
            <person name="Guillou S."/>
            <person name="Cros-Aarteil S."/>
            <person name="Calhoun S."/>
            <person name="Kuo A."/>
            <person name="Mondo S."/>
            <person name="Pangilinan J."/>
            <person name="Riley R."/>
            <person name="Labutti K."/>
            <person name="Andreopoulos B."/>
            <person name="Lipzen A."/>
            <person name="Chen C."/>
            <person name="Yanf M."/>
            <person name="Daum C."/>
            <person name="Ng V."/>
            <person name="Clum A."/>
            <person name="Steindorff A."/>
            <person name="Ohm R."/>
            <person name="Martin F."/>
            <person name="Silar P."/>
            <person name="Natvig D."/>
            <person name="Lalanne C."/>
            <person name="Gautier V."/>
            <person name="Ament-Velasquez S.L."/>
            <person name="Kruys A."/>
            <person name="Hutchinson M.I."/>
            <person name="Powell A.J."/>
            <person name="Barry K."/>
            <person name="Miller A.N."/>
            <person name="Grigoriev I.V."/>
            <person name="Debuchy R."/>
            <person name="Gladieux P."/>
            <person name="Thoren M.H."/>
            <person name="Johannesson H."/>
        </authorList>
    </citation>
    <scope>NUCLEOTIDE SEQUENCE</scope>
    <source>
        <strain evidence="2">CBS 955.72</strain>
    </source>
</reference>
<dbReference type="GO" id="GO:0005737">
    <property type="term" value="C:cytoplasm"/>
    <property type="evidence" value="ECO:0007669"/>
    <property type="project" value="TreeGrafter"/>
</dbReference>
<keyword evidence="3" id="KW-1185">Reference proteome</keyword>
<evidence type="ECO:0000259" key="1">
    <source>
        <dbReference type="Pfam" id="PF00668"/>
    </source>
</evidence>